<comment type="caution">
    <text evidence="4">The sequence shown here is derived from an EMBL/GenBank/DDBJ whole genome shotgun (WGS) entry which is preliminary data.</text>
</comment>
<feature type="domain" description="Response regulatory" evidence="3">
    <location>
        <begin position="32"/>
        <end position="149"/>
    </location>
</feature>
<dbReference type="Pfam" id="PF00072">
    <property type="entry name" value="Response_reg"/>
    <property type="match status" value="1"/>
</dbReference>
<sequence>MPISGDMPISPRAVPGWRMLERRTSDGADMAVLLIAEDDEDIAVVLVRVFKRTGMTVLRASDGRAAFEAILEHRPDLVLTDLGMPVMDGWELIDAIRSHPDDDVRLIPVAVLSGHLRPGDPRPGAAQVCAIMLKPCPNDRLLATMDELVGIGPHDHDAADNRCPADMPVSV</sequence>
<evidence type="ECO:0000313" key="4">
    <source>
        <dbReference type="EMBL" id="MFC4071027.1"/>
    </source>
</evidence>
<keyword evidence="5" id="KW-1185">Reference proteome</keyword>
<name>A0ABV8J3F5_9ACTN</name>
<dbReference type="RefSeq" id="WP_378071900.1">
    <property type="nucleotide sequence ID" value="NZ_JBHSBL010000026.1"/>
</dbReference>
<dbReference type="InterPro" id="IPR001789">
    <property type="entry name" value="Sig_transdc_resp-reg_receiver"/>
</dbReference>
<evidence type="ECO:0000256" key="2">
    <source>
        <dbReference type="PROSITE-ProRule" id="PRU00169"/>
    </source>
</evidence>
<dbReference type="PANTHER" id="PTHR44591:SF23">
    <property type="entry name" value="CHEY SUBFAMILY"/>
    <property type="match status" value="1"/>
</dbReference>
<dbReference type="InterPro" id="IPR011006">
    <property type="entry name" value="CheY-like_superfamily"/>
</dbReference>
<gene>
    <name evidence="4" type="ORF">ACFO0C_39370</name>
</gene>
<evidence type="ECO:0000256" key="1">
    <source>
        <dbReference type="ARBA" id="ARBA00022553"/>
    </source>
</evidence>
<dbReference type="EMBL" id="JBHSBL010000026">
    <property type="protein sequence ID" value="MFC4071027.1"/>
    <property type="molecule type" value="Genomic_DNA"/>
</dbReference>
<evidence type="ECO:0000259" key="3">
    <source>
        <dbReference type="PROSITE" id="PS50110"/>
    </source>
</evidence>
<dbReference type="CDD" id="cd00156">
    <property type="entry name" value="REC"/>
    <property type="match status" value="1"/>
</dbReference>
<evidence type="ECO:0000313" key="5">
    <source>
        <dbReference type="Proteomes" id="UP001595867"/>
    </source>
</evidence>
<dbReference type="PANTHER" id="PTHR44591">
    <property type="entry name" value="STRESS RESPONSE REGULATOR PROTEIN 1"/>
    <property type="match status" value="1"/>
</dbReference>
<dbReference type="Gene3D" id="3.40.50.2300">
    <property type="match status" value="1"/>
</dbReference>
<dbReference type="PROSITE" id="PS50110">
    <property type="entry name" value="RESPONSE_REGULATORY"/>
    <property type="match status" value="1"/>
</dbReference>
<dbReference type="SUPFAM" id="SSF52172">
    <property type="entry name" value="CheY-like"/>
    <property type="match status" value="1"/>
</dbReference>
<dbReference type="InterPro" id="IPR050595">
    <property type="entry name" value="Bact_response_regulator"/>
</dbReference>
<feature type="modified residue" description="4-aspartylphosphate" evidence="2">
    <location>
        <position position="81"/>
    </location>
</feature>
<keyword evidence="1 2" id="KW-0597">Phosphoprotein</keyword>
<accession>A0ABV8J3F5</accession>
<dbReference type="Proteomes" id="UP001595867">
    <property type="component" value="Unassembled WGS sequence"/>
</dbReference>
<proteinExistence type="predicted"/>
<protein>
    <submittedName>
        <fullName evidence="4">Response regulator</fullName>
    </submittedName>
</protein>
<organism evidence="4 5">
    <name type="scientific">Actinoplanes subglobosus</name>
    <dbReference type="NCBI Taxonomy" id="1547892"/>
    <lineage>
        <taxon>Bacteria</taxon>
        <taxon>Bacillati</taxon>
        <taxon>Actinomycetota</taxon>
        <taxon>Actinomycetes</taxon>
        <taxon>Micromonosporales</taxon>
        <taxon>Micromonosporaceae</taxon>
        <taxon>Actinoplanes</taxon>
    </lineage>
</organism>
<dbReference type="SMART" id="SM00448">
    <property type="entry name" value="REC"/>
    <property type="match status" value="1"/>
</dbReference>
<reference evidence="5" key="1">
    <citation type="journal article" date="2019" name="Int. J. Syst. Evol. Microbiol.">
        <title>The Global Catalogue of Microorganisms (GCM) 10K type strain sequencing project: providing services to taxonomists for standard genome sequencing and annotation.</title>
        <authorList>
            <consortium name="The Broad Institute Genomics Platform"/>
            <consortium name="The Broad Institute Genome Sequencing Center for Infectious Disease"/>
            <person name="Wu L."/>
            <person name="Ma J."/>
        </authorList>
    </citation>
    <scope>NUCLEOTIDE SEQUENCE [LARGE SCALE GENOMIC DNA]</scope>
    <source>
        <strain evidence="5">TBRC 5832</strain>
    </source>
</reference>